<name>A0A139HCM6_9PEZI</name>
<keyword evidence="3" id="KW-1185">Reference proteome</keyword>
<feature type="compositionally biased region" description="Polar residues" evidence="1">
    <location>
        <begin position="14"/>
        <end position="26"/>
    </location>
</feature>
<sequence>MADQAAQEDAVLNMATQPTQPPQQVSRLKKLTRRAWTKLFGPKKTKPAPPAHLAPIYSTTKMTDAVDPSHTRPLPSDISNEHTVADEDQVATHSLANRRSRLTPPRLRLGSDIAEDESLHPPTVESIKIACRPQLLPQASSFYDENIGLRSSIDDSSPPTFRKPAVWTSPYKVDEGVYGDPDFPNSVIAGRDGHETHSANMLGPIFSRCPDSDALSPSTDDSGKEASFSHLLDATRMRRKTFRSSQLATRVFGIAELCEAILLAAYNGHVLPQSEPARWLFTVKRVNKSVAATIAGSPRLKQLMWLTRSDGDSGRDWDLETQPLGWLLKSAGVWEEITCTGRREGRRSTGFTADYTIRLQIRDYRVQLLLSLLKTVEALGAQCSQTSWRSMQTCKWHIAPTIRFEFQYISGTAYDTIIPLRRHDRNHWLMDDRKTLGDVYDVLKQMLQTYDDYRAMIDDVETIRAREDKQREDRLQAALRRICGNQGD</sequence>
<feature type="region of interest" description="Disordered" evidence="1">
    <location>
        <begin position="1"/>
        <end position="28"/>
    </location>
</feature>
<proteinExistence type="predicted"/>
<evidence type="ECO:0000256" key="1">
    <source>
        <dbReference type="SAM" id="MobiDB-lite"/>
    </source>
</evidence>
<protein>
    <submittedName>
        <fullName evidence="2">Uncharacterized protein</fullName>
    </submittedName>
</protein>
<dbReference type="AlphaFoldDB" id="A0A139HCM6"/>
<gene>
    <name evidence="2" type="ORF">AC578_3294</name>
</gene>
<organism evidence="2 3">
    <name type="scientific">Pseudocercospora eumusae</name>
    <dbReference type="NCBI Taxonomy" id="321146"/>
    <lineage>
        <taxon>Eukaryota</taxon>
        <taxon>Fungi</taxon>
        <taxon>Dikarya</taxon>
        <taxon>Ascomycota</taxon>
        <taxon>Pezizomycotina</taxon>
        <taxon>Dothideomycetes</taxon>
        <taxon>Dothideomycetidae</taxon>
        <taxon>Mycosphaerellales</taxon>
        <taxon>Mycosphaerellaceae</taxon>
        <taxon>Pseudocercospora</taxon>
    </lineage>
</organism>
<feature type="region of interest" description="Disordered" evidence="1">
    <location>
        <begin position="63"/>
        <end position="82"/>
    </location>
</feature>
<dbReference type="Proteomes" id="UP000070133">
    <property type="component" value="Unassembled WGS sequence"/>
</dbReference>
<comment type="caution">
    <text evidence="2">The sequence shown here is derived from an EMBL/GenBank/DDBJ whole genome shotgun (WGS) entry which is preliminary data.</text>
</comment>
<reference evidence="2 3" key="1">
    <citation type="submission" date="2015-07" db="EMBL/GenBank/DDBJ databases">
        <title>Comparative genomics of the Sigatoka disease complex on banana suggests a link between parallel evolutionary changes in Pseudocercospora fijiensis and Pseudocercospora eumusae and increased virulence on the banana host.</title>
        <authorList>
            <person name="Chang T.-C."/>
            <person name="Salvucci A."/>
            <person name="Crous P.W."/>
            <person name="Stergiopoulos I."/>
        </authorList>
    </citation>
    <scope>NUCLEOTIDE SEQUENCE [LARGE SCALE GENOMIC DNA]</scope>
    <source>
        <strain evidence="2 3">CBS 114824</strain>
    </source>
</reference>
<accession>A0A139HCM6</accession>
<evidence type="ECO:0000313" key="2">
    <source>
        <dbReference type="EMBL" id="KXT00163.1"/>
    </source>
</evidence>
<evidence type="ECO:0000313" key="3">
    <source>
        <dbReference type="Proteomes" id="UP000070133"/>
    </source>
</evidence>
<dbReference type="EMBL" id="LFZN01000079">
    <property type="protein sequence ID" value="KXT00163.1"/>
    <property type="molecule type" value="Genomic_DNA"/>
</dbReference>